<dbReference type="Pfam" id="PF00015">
    <property type="entry name" value="MCPsignal"/>
    <property type="match status" value="1"/>
</dbReference>
<dbReference type="Pfam" id="PF00672">
    <property type="entry name" value="HAMP"/>
    <property type="match status" value="1"/>
</dbReference>
<keyword evidence="3" id="KW-0145">Chemotaxis</keyword>
<dbReference type="EMBL" id="JBJIAA010000002">
    <property type="protein sequence ID" value="MFL0249345.1"/>
    <property type="molecule type" value="Genomic_DNA"/>
</dbReference>
<dbReference type="PROSITE" id="PS50885">
    <property type="entry name" value="HAMP"/>
    <property type="match status" value="1"/>
</dbReference>
<dbReference type="Gene3D" id="1.10.287.950">
    <property type="entry name" value="Methyl-accepting chemotaxis protein"/>
    <property type="match status" value="1"/>
</dbReference>
<dbReference type="InterPro" id="IPR029151">
    <property type="entry name" value="Sensor-like_sf"/>
</dbReference>
<dbReference type="Proteomes" id="UP001623592">
    <property type="component" value="Unassembled WGS sequence"/>
</dbReference>
<comment type="subcellular location">
    <subcellularLocation>
        <location evidence="1">Cell membrane</location>
        <topology evidence="1">Multi-pass membrane protein</topology>
    </subcellularLocation>
</comment>
<keyword evidence="10" id="KW-0175">Coiled coil</keyword>
<dbReference type="SMART" id="SM00304">
    <property type="entry name" value="HAMP"/>
    <property type="match status" value="1"/>
</dbReference>
<dbReference type="InterPro" id="IPR004089">
    <property type="entry name" value="MCPsignal_dom"/>
</dbReference>
<dbReference type="PANTHER" id="PTHR32089:SF114">
    <property type="entry name" value="METHYL-ACCEPTING CHEMOTAXIS PROTEIN MCPB"/>
    <property type="match status" value="1"/>
</dbReference>
<evidence type="ECO:0000256" key="11">
    <source>
        <dbReference type="SAM" id="Phobius"/>
    </source>
</evidence>
<evidence type="ECO:0000256" key="10">
    <source>
        <dbReference type="SAM" id="Coils"/>
    </source>
</evidence>
<dbReference type="CDD" id="cd12912">
    <property type="entry name" value="PDC2_MCP_like"/>
    <property type="match status" value="1"/>
</dbReference>
<evidence type="ECO:0000256" key="5">
    <source>
        <dbReference type="ARBA" id="ARBA00022989"/>
    </source>
</evidence>
<dbReference type="SUPFAM" id="SSF103190">
    <property type="entry name" value="Sensory domain-like"/>
    <property type="match status" value="1"/>
</dbReference>
<dbReference type="PANTHER" id="PTHR32089">
    <property type="entry name" value="METHYL-ACCEPTING CHEMOTAXIS PROTEIN MCPB"/>
    <property type="match status" value="1"/>
</dbReference>
<dbReference type="RefSeq" id="WP_406786016.1">
    <property type="nucleotide sequence ID" value="NZ_JBJIAA010000002.1"/>
</dbReference>
<evidence type="ECO:0000313" key="14">
    <source>
        <dbReference type="EMBL" id="MFL0249345.1"/>
    </source>
</evidence>
<dbReference type="Pfam" id="PF02743">
    <property type="entry name" value="dCache_1"/>
    <property type="match status" value="1"/>
</dbReference>
<feature type="domain" description="HAMP" evidence="13">
    <location>
        <begin position="308"/>
        <end position="360"/>
    </location>
</feature>
<name>A0ABW8TBM1_9CLOT</name>
<comment type="similarity">
    <text evidence="8">Belongs to the methyl-accepting chemotaxis (MCP) protein family.</text>
</comment>
<keyword evidence="4 11" id="KW-0812">Transmembrane</keyword>
<dbReference type="InterPro" id="IPR003660">
    <property type="entry name" value="HAMP_dom"/>
</dbReference>
<dbReference type="CDD" id="cd11386">
    <property type="entry name" value="MCP_signal"/>
    <property type="match status" value="1"/>
</dbReference>
<evidence type="ECO:0000256" key="7">
    <source>
        <dbReference type="ARBA" id="ARBA00023224"/>
    </source>
</evidence>
<dbReference type="CDD" id="cd12913">
    <property type="entry name" value="PDC1_MCP_like"/>
    <property type="match status" value="1"/>
</dbReference>
<evidence type="ECO:0000259" key="12">
    <source>
        <dbReference type="PROSITE" id="PS50111"/>
    </source>
</evidence>
<evidence type="ECO:0000256" key="3">
    <source>
        <dbReference type="ARBA" id="ARBA00022500"/>
    </source>
</evidence>
<dbReference type="SUPFAM" id="SSF58104">
    <property type="entry name" value="Methyl-accepting chemotaxis protein (MCP) signaling domain"/>
    <property type="match status" value="1"/>
</dbReference>
<dbReference type="Gene3D" id="3.30.450.20">
    <property type="entry name" value="PAS domain"/>
    <property type="match status" value="2"/>
</dbReference>
<feature type="domain" description="Methyl-accepting transducer" evidence="12">
    <location>
        <begin position="379"/>
        <end position="636"/>
    </location>
</feature>
<dbReference type="InterPro" id="IPR033479">
    <property type="entry name" value="dCache_1"/>
</dbReference>
<evidence type="ECO:0000256" key="4">
    <source>
        <dbReference type="ARBA" id="ARBA00022692"/>
    </source>
</evidence>
<keyword evidence="15" id="KW-1185">Reference proteome</keyword>
<keyword evidence="5 11" id="KW-1133">Transmembrane helix</keyword>
<protein>
    <submittedName>
        <fullName evidence="14">Methyl-accepting chemotaxis protein</fullName>
    </submittedName>
</protein>
<dbReference type="SMART" id="SM00283">
    <property type="entry name" value="MA"/>
    <property type="match status" value="1"/>
</dbReference>
<keyword evidence="2" id="KW-1003">Cell membrane</keyword>
<organism evidence="14 15">
    <name type="scientific">Clostridium neuense</name>
    <dbReference type="NCBI Taxonomy" id="1728934"/>
    <lineage>
        <taxon>Bacteria</taxon>
        <taxon>Bacillati</taxon>
        <taxon>Bacillota</taxon>
        <taxon>Clostridia</taxon>
        <taxon>Eubacteriales</taxon>
        <taxon>Clostridiaceae</taxon>
        <taxon>Clostridium</taxon>
    </lineage>
</organism>
<evidence type="ECO:0000256" key="8">
    <source>
        <dbReference type="ARBA" id="ARBA00029447"/>
    </source>
</evidence>
<evidence type="ECO:0000256" key="1">
    <source>
        <dbReference type="ARBA" id="ARBA00004651"/>
    </source>
</evidence>
<reference evidence="14 15" key="1">
    <citation type="submission" date="2024-11" db="EMBL/GenBank/DDBJ databases">
        <authorList>
            <person name="Heng Y.C."/>
            <person name="Lim A.C.H."/>
            <person name="Lee J.K.Y."/>
            <person name="Kittelmann S."/>
        </authorList>
    </citation>
    <scope>NUCLEOTIDE SEQUENCE [LARGE SCALE GENOMIC DNA]</scope>
    <source>
        <strain evidence="14 15">WILCCON 0114</strain>
    </source>
</reference>
<feature type="transmembrane region" description="Helical" evidence="11">
    <location>
        <begin position="284"/>
        <end position="306"/>
    </location>
</feature>
<evidence type="ECO:0000313" key="15">
    <source>
        <dbReference type="Proteomes" id="UP001623592"/>
    </source>
</evidence>
<comment type="caution">
    <text evidence="14">The sequence shown here is derived from an EMBL/GenBank/DDBJ whole genome shotgun (WGS) entry which is preliminary data.</text>
</comment>
<dbReference type="CDD" id="cd06225">
    <property type="entry name" value="HAMP"/>
    <property type="match status" value="1"/>
</dbReference>
<sequence length="669" mass="72955">MKIKNLRLRSIRSKLIISLLAICVIPLCISGYSSWFQAKSILENKLQVTSSQTLLAVNNGLSDYFKGYYHMVSVISANDDFISIDKSDDANEIVDILKGVKESDGEIFSAYYGTESGKFQIYPIQKMPEGFNAKERPWYKLALENKGKVVITEPFKDAKTGKRVVSLAKAVENDGAVIGVTAINVSLDTLVKNLSSKKIGTAGYIFISNASGIMIAHPKTDLIGTDTAAKLSFWNKAKNEKSGFVQYKYNGIKKFAVYQTNNTTGWKLVATLSYEELSKDTNSILKFVLLTILIIGLISVLVSMLLSKGMSNNIKGLKEVFAKASNGDLTVSAVSTTEDEFKDLADSFNLMIDNISTLMNNVTESADVVFNTSVNLANMSEEVTASMGEVAKAVEEVSQGSSSQAENAQKGALEMNELSNKLDGISVSSNEMNKLSSGTKNLSTKGLTMIKVLIEKSTKNKDATIKVNDIVKDMNDSTKQINIISETISDITEQTNLLALNASIEAARAGELGKGFAVVADEIRKLAEQSRASTDEIKAVVETIQKKSSVAVEAIISTENIVKEQYTAAEETEQIFNKILKAIQVMIDKVYDVKVSVGDINSAKQSTVTEIENISAISEETAASTQEVTASTEEITSTMHEFTKHADNLEKLAEKLKVEVLKFKIKGRN</sequence>
<accession>A0ABW8TBM1</accession>
<proteinExistence type="inferred from homology"/>
<feature type="coiled-coil region" evidence="10">
    <location>
        <begin position="639"/>
        <end position="666"/>
    </location>
</feature>
<dbReference type="Gene3D" id="1.10.8.500">
    <property type="entry name" value="HAMP domain in histidine kinase"/>
    <property type="match status" value="1"/>
</dbReference>
<evidence type="ECO:0000256" key="9">
    <source>
        <dbReference type="PROSITE-ProRule" id="PRU00284"/>
    </source>
</evidence>
<dbReference type="PROSITE" id="PS50111">
    <property type="entry name" value="CHEMOTAXIS_TRANSDUC_2"/>
    <property type="match status" value="1"/>
</dbReference>
<gene>
    <name evidence="14" type="ORF">ACJDT4_02845</name>
</gene>
<keyword evidence="6 11" id="KW-0472">Membrane</keyword>
<evidence type="ECO:0000256" key="2">
    <source>
        <dbReference type="ARBA" id="ARBA00022475"/>
    </source>
</evidence>
<keyword evidence="7 9" id="KW-0807">Transducer</keyword>
<evidence type="ECO:0000259" key="13">
    <source>
        <dbReference type="PROSITE" id="PS50885"/>
    </source>
</evidence>
<evidence type="ECO:0000256" key="6">
    <source>
        <dbReference type="ARBA" id="ARBA00023136"/>
    </source>
</evidence>